<comment type="subcellular location">
    <subcellularLocation>
        <location evidence="1">Cell membrane</location>
        <topology evidence="1">Multi-pass membrane protein</topology>
    </subcellularLocation>
</comment>
<evidence type="ECO:0000256" key="3">
    <source>
        <dbReference type="ARBA" id="ARBA00022475"/>
    </source>
</evidence>
<evidence type="ECO:0000259" key="9">
    <source>
        <dbReference type="Pfam" id="PF06750"/>
    </source>
</evidence>
<feature type="transmembrane region" description="Helical" evidence="7">
    <location>
        <begin position="6"/>
        <end position="24"/>
    </location>
</feature>
<protein>
    <submittedName>
        <fullName evidence="10">Peptidase A24</fullName>
    </submittedName>
</protein>
<evidence type="ECO:0000256" key="7">
    <source>
        <dbReference type="SAM" id="Phobius"/>
    </source>
</evidence>
<evidence type="ECO:0000259" key="8">
    <source>
        <dbReference type="Pfam" id="PF01478"/>
    </source>
</evidence>
<dbReference type="Pfam" id="PF01478">
    <property type="entry name" value="Peptidase_A24"/>
    <property type="match status" value="1"/>
</dbReference>
<dbReference type="GO" id="GO:0005886">
    <property type="term" value="C:plasma membrane"/>
    <property type="evidence" value="ECO:0007669"/>
    <property type="project" value="UniProtKB-SubCell"/>
</dbReference>
<dbReference type="GO" id="GO:0006465">
    <property type="term" value="P:signal peptide processing"/>
    <property type="evidence" value="ECO:0007669"/>
    <property type="project" value="TreeGrafter"/>
</dbReference>
<dbReference type="PANTHER" id="PTHR30487:SF0">
    <property type="entry name" value="PREPILIN LEADER PEPTIDASE_N-METHYLTRANSFERASE-RELATED"/>
    <property type="match status" value="1"/>
</dbReference>
<dbReference type="RefSeq" id="WP_035377461.1">
    <property type="nucleotide sequence ID" value="NZ_AZQP01000002.1"/>
</dbReference>
<comment type="similarity">
    <text evidence="2">Belongs to the peptidase A24 family.</text>
</comment>
<dbReference type="STRING" id="1403537.Q428_01380"/>
<dbReference type="EMBL" id="AZQP01000002">
    <property type="protein sequence ID" value="EYE89686.1"/>
    <property type="molecule type" value="Genomic_DNA"/>
</dbReference>
<accession>A0A017RYN2</accession>
<dbReference type="AlphaFoldDB" id="A0A017RYN2"/>
<feature type="transmembrane region" description="Helical" evidence="7">
    <location>
        <begin position="97"/>
        <end position="113"/>
    </location>
</feature>
<gene>
    <name evidence="10" type="ORF">Q428_01380</name>
</gene>
<evidence type="ECO:0000256" key="6">
    <source>
        <dbReference type="ARBA" id="ARBA00023136"/>
    </source>
</evidence>
<dbReference type="InterPro" id="IPR000045">
    <property type="entry name" value="Prepilin_IV_endopep_pep"/>
</dbReference>
<comment type="caution">
    <text evidence="10">The sequence shown here is derived from an EMBL/GenBank/DDBJ whole genome shotgun (WGS) entry which is preliminary data.</text>
</comment>
<proteinExistence type="inferred from homology"/>
<name>A0A017RYN2_9CLOT</name>
<feature type="transmembrane region" description="Helical" evidence="7">
    <location>
        <begin position="222"/>
        <end position="245"/>
    </location>
</feature>
<dbReference type="Gene3D" id="1.20.120.1220">
    <property type="match status" value="1"/>
</dbReference>
<reference evidence="10 11" key="1">
    <citation type="journal article" date="2014" name="Genome Announc.">
        <title>Draft Genome Sequence of Fervidicella metallireducens Strain AeBT, an Iron-Reducing Thermoanaerobe from the Great Artesian Basin.</title>
        <authorList>
            <person name="Patel B.K."/>
        </authorList>
    </citation>
    <scope>NUCLEOTIDE SEQUENCE [LARGE SCALE GENOMIC DNA]</scope>
    <source>
        <strain evidence="10 11">AeB</strain>
    </source>
</reference>
<sequence>MILGFVILFSLLIGSFLNVCIYRIPREESISYPPSHCVNCGSRIKLYDLIPIISYLFLGGRCRNCKSRISIEYPVIEFITAVIFLMIYINYGLSFEFIKYSILTAFMIVIGMIDYKTTDVYFKISISAIITGIIFTVIGKYLGSGILEYIYGAALGGGIITLIILITKGMGWGDAEICTICGLFLGFRLTMLLLFLSFIIGGATGVILILLKKKSPRDYIPFGPSIALASVITVIFGERILSWYFSLF</sequence>
<keyword evidence="5 7" id="KW-1133">Transmembrane helix</keyword>
<keyword evidence="3" id="KW-1003">Cell membrane</keyword>
<dbReference type="Proteomes" id="UP000019681">
    <property type="component" value="Unassembled WGS sequence"/>
</dbReference>
<feature type="domain" description="Prepilin peptidase A24 N-terminal" evidence="9">
    <location>
        <begin position="8"/>
        <end position="90"/>
    </location>
</feature>
<dbReference type="OrthoDB" id="9789291at2"/>
<dbReference type="GO" id="GO:0004190">
    <property type="term" value="F:aspartic-type endopeptidase activity"/>
    <property type="evidence" value="ECO:0007669"/>
    <property type="project" value="InterPro"/>
</dbReference>
<keyword evidence="6 7" id="KW-0472">Membrane</keyword>
<evidence type="ECO:0000256" key="4">
    <source>
        <dbReference type="ARBA" id="ARBA00022692"/>
    </source>
</evidence>
<feature type="transmembrane region" description="Helical" evidence="7">
    <location>
        <begin position="120"/>
        <end position="143"/>
    </location>
</feature>
<evidence type="ECO:0000313" key="11">
    <source>
        <dbReference type="Proteomes" id="UP000019681"/>
    </source>
</evidence>
<keyword evidence="11" id="KW-1185">Reference proteome</keyword>
<dbReference type="InterPro" id="IPR010627">
    <property type="entry name" value="Prepilin_pept_A24_N"/>
</dbReference>
<evidence type="ECO:0000256" key="2">
    <source>
        <dbReference type="ARBA" id="ARBA00005801"/>
    </source>
</evidence>
<evidence type="ECO:0000313" key="10">
    <source>
        <dbReference type="EMBL" id="EYE89686.1"/>
    </source>
</evidence>
<dbReference type="Pfam" id="PF06750">
    <property type="entry name" value="A24_N_bact"/>
    <property type="match status" value="1"/>
</dbReference>
<evidence type="ECO:0000256" key="1">
    <source>
        <dbReference type="ARBA" id="ARBA00004651"/>
    </source>
</evidence>
<organism evidence="10 11">
    <name type="scientific">Fervidicella metallireducens AeB</name>
    <dbReference type="NCBI Taxonomy" id="1403537"/>
    <lineage>
        <taxon>Bacteria</taxon>
        <taxon>Bacillati</taxon>
        <taxon>Bacillota</taxon>
        <taxon>Clostridia</taxon>
        <taxon>Eubacteriales</taxon>
        <taxon>Clostridiaceae</taxon>
        <taxon>Fervidicella</taxon>
    </lineage>
</organism>
<feature type="domain" description="Prepilin type IV endopeptidase peptidase" evidence="8">
    <location>
        <begin position="102"/>
        <end position="205"/>
    </location>
</feature>
<feature type="transmembrane region" description="Helical" evidence="7">
    <location>
        <begin position="179"/>
        <end position="210"/>
    </location>
</feature>
<feature type="transmembrane region" description="Helical" evidence="7">
    <location>
        <begin position="71"/>
        <end position="91"/>
    </location>
</feature>
<keyword evidence="4 7" id="KW-0812">Transmembrane</keyword>
<feature type="transmembrane region" description="Helical" evidence="7">
    <location>
        <begin position="149"/>
        <end position="167"/>
    </location>
</feature>
<dbReference type="PANTHER" id="PTHR30487">
    <property type="entry name" value="TYPE 4 PREPILIN-LIKE PROTEINS LEADER PEPTIDE-PROCESSING ENZYME"/>
    <property type="match status" value="1"/>
</dbReference>
<dbReference type="InterPro" id="IPR050882">
    <property type="entry name" value="Prepilin_peptidase/N-MTase"/>
</dbReference>
<evidence type="ECO:0000256" key="5">
    <source>
        <dbReference type="ARBA" id="ARBA00022989"/>
    </source>
</evidence>